<dbReference type="PANTHER" id="PTHR30154:SF34">
    <property type="entry name" value="TRANSCRIPTIONAL REGULATOR AZLB"/>
    <property type="match status" value="1"/>
</dbReference>
<dbReference type="InterPro" id="IPR036388">
    <property type="entry name" value="WH-like_DNA-bd_sf"/>
</dbReference>
<dbReference type="PANTHER" id="PTHR30154">
    <property type="entry name" value="LEUCINE-RESPONSIVE REGULATORY PROTEIN"/>
    <property type="match status" value="1"/>
</dbReference>
<dbReference type="SUPFAM" id="SSF54909">
    <property type="entry name" value="Dimeric alpha+beta barrel"/>
    <property type="match status" value="1"/>
</dbReference>
<dbReference type="InterPro" id="IPR019887">
    <property type="entry name" value="Tscrpt_reg_AsnC/Lrp_C"/>
</dbReference>
<reference evidence="5" key="1">
    <citation type="submission" date="2015-10" db="EMBL/GenBank/DDBJ databases">
        <title>Draft genome sequence of Salegentibacter mishustinae KCTC 12263.</title>
        <authorList>
            <person name="Lin W."/>
            <person name="Zheng Q."/>
        </authorList>
    </citation>
    <scope>NUCLEOTIDE SEQUENCE [LARGE SCALE GENOMIC DNA]</scope>
    <source>
        <strain evidence="5">KCTC 12263</strain>
    </source>
</reference>
<dbReference type="PRINTS" id="PR00033">
    <property type="entry name" value="HTHASNC"/>
</dbReference>
<dbReference type="SUPFAM" id="SSF46785">
    <property type="entry name" value="Winged helix' DNA-binding domain"/>
    <property type="match status" value="1"/>
</dbReference>
<dbReference type="Gene3D" id="1.10.10.10">
    <property type="entry name" value="Winged helix-like DNA-binding domain superfamily/Winged helix DNA-binding domain"/>
    <property type="match status" value="1"/>
</dbReference>
<feature type="domain" description="HTH asnC-type" evidence="4">
    <location>
        <begin position="3"/>
        <end position="66"/>
    </location>
</feature>
<dbReference type="Pfam" id="PF01037">
    <property type="entry name" value="AsnC_trans_reg"/>
    <property type="match status" value="1"/>
</dbReference>
<keyword evidence="2" id="KW-0238">DNA-binding</keyword>
<dbReference type="STRING" id="270918.APR42_13045"/>
<evidence type="ECO:0000256" key="3">
    <source>
        <dbReference type="ARBA" id="ARBA00023163"/>
    </source>
</evidence>
<sequence>MKLDQKDLQILKHLQQDSKMTNKEISNKLELSVTAVFERIKRLEREEVISNYVALISPEKVEKNFMVFCQIKLIQHSRSYLTKFEAEVAKLSEVLECYHVSGEYDYILKVLVKDMEAYREFMVTKLTNLDHIGSTQSTFIISPVKSTTAVPL</sequence>
<dbReference type="InterPro" id="IPR011008">
    <property type="entry name" value="Dimeric_a/b-barrel"/>
</dbReference>
<dbReference type="Pfam" id="PF13412">
    <property type="entry name" value="HTH_24"/>
    <property type="match status" value="1"/>
</dbReference>
<comment type="caution">
    <text evidence="5">The sequence shown here is derived from an EMBL/GenBank/DDBJ whole genome shotgun (WGS) entry which is preliminary data.</text>
</comment>
<evidence type="ECO:0000256" key="2">
    <source>
        <dbReference type="ARBA" id="ARBA00023125"/>
    </source>
</evidence>
<dbReference type="InterPro" id="IPR000485">
    <property type="entry name" value="AsnC-type_HTH_dom"/>
</dbReference>
<dbReference type="GO" id="GO:0043200">
    <property type="term" value="P:response to amino acid"/>
    <property type="evidence" value="ECO:0007669"/>
    <property type="project" value="TreeGrafter"/>
</dbReference>
<dbReference type="AlphaFoldDB" id="A0A0Q9ZAS1"/>
<evidence type="ECO:0000259" key="4">
    <source>
        <dbReference type="PROSITE" id="PS50956"/>
    </source>
</evidence>
<keyword evidence="1" id="KW-0805">Transcription regulation</keyword>
<dbReference type="EMBL" id="LKTP01000002">
    <property type="protein sequence ID" value="KRG30111.1"/>
    <property type="molecule type" value="Genomic_DNA"/>
</dbReference>
<keyword evidence="6" id="KW-1185">Reference proteome</keyword>
<proteinExistence type="predicted"/>
<dbReference type="OrthoDB" id="9800326at2"/>
<dbReference type="SMART" id="SM00344">
    <property type="entry name" value="HTH_ASNC"/>
    <property type="match status" value="1"/>
</dbReference>
<dbReference type="InterPro" id="IPR036390">
    <property type="entry name" value="WH_DNA-bd_sf"/>
</dbReference>
<evidence type="ECO:0000256" key="1">
    <source>
        <dbReference type="ARBA" id="ARBA00023015"/>
    </source>
</evidence>
<accession>A0A0Q9ZAS1</accession>
<dbReference type="Gene3D" id="3.30.70.920">
    <property type="match status" value="1"/>
</dbReference>
<evidence type="ECO:0000313" key="6">
    <source>
        <dbReference type="Proteomes" id="UP000051643"/>
    </source>
</evidence>
<gene>
    <name evidence="5" type="ORF">APR42_13045</name>
</gene>
<protein>
    <submittedName>
        <fullName evidence="5">AsnC family transcriptional regulator</fullName>
    </submittedName>
</protein>
<name>A0A0Q9ZAS1_9FLAO</name>
<dbReference type="Proteomes" id="UP000051643">
    <property type="component" value="Unassembled WGS sequence"/>
</dbReference>
<dbReference type="RefSeq" id="WP_057480719.1">
    <property type="nucleotide sequence ID" value="NZ_BMWR01000006.1"/>
</dbReference>
<dbReference type="GO" id="GO:0043565">
    <property type="term" value="F:sequence-specific DNA binding"/>
    <property type="evidence" value="ECO:0007669"/>
    <property type="project" value="InterPro"/>
</dbReference>
<keyword evidence="3" id="KW-0804">Transcription</keyword>
<dbReference type="InterPro" id="IPR019888">
    <property type="entry name" value="Tscrpt_reg_AsnC-like"/>
</dbReference>
<dbReference type="PROSITE" id="PS50956">
    <property type="entry name" value="HTH_ASNC_2"/>
    <property type="match status" value="1"/>
</dbReference>
<evidence type="ECO:0000313" key="5">
    <source>
        <dbReference type="EMBL" id="KRG30111.1"/>
    </source>
</evidence>
<organism evidence="5 6">
    <name type="scientific">Salegentibacter mishustinae</name>
    <dbReference type="NCBI Taxonomy" id="270918"/>
    <lineage>
        <taxon>Bacteria</taxon>
        <taxon>Pseudomonadati</taxon>
        <taxon>Bacteroidota</taxon>
        <taxon>Flavobacteriia</taxon>
        <taxon>Flavobacteriales</taxon>
        <taxon>Flavobacteriaceae</taxon>
        <taxon>Salegentibacter</taxon>
    </lineage>
</organism>
<dbReference type="GO" id="GO:0005829">
    <property type="term" value="C:cytosol"/>
    <property type="evidence" value="ECO:0007669"/>
    <property type="project" value="TreeGrafter"/>
</dbReference>